<sequence>MNFITGMLLTVLIAFVITFAASKILIPILKKAKAGQHVRDDGPQTHLVKEGTPTMGGIAMLAGIIVSSFIFSSGDIKYTLFAVITVLAFTVIGFLDDGLKLFKKRSLGLRAWQKIVLQLIAAAAVACLAYYWLGIDFVMVPFSSADWQMGAGFIPFTMFVLLAMVNSVNLTDGLDGLATGITLINSSTFLLIFVLSVIGAVAVTDAEVVNDMSNMTMFTAAVAGSCIAFLCFNVHPAKVFMGDTGAFALGAALTAMGIATGMQLFLPIMGFMFVLSAVSVIIQVGSFKLRGKRVFRMAPLHHHFELGGASETQVVTGYMIATTLLCIGAFLMFFFSF</sequence>
<keyword evidence="11" id="KW-1185">Reference proteome</keyword>
<dbReference type="RefSeq" id="WP_066521310.1">
    <property type="nucleotide sequence ID" value="NZ_CABMOF010000005.1"/>
</dbReference>
<feature type="binding site" evidence="9">
    <location>
        <position position="243"/>
    </location>
    <ligand>
        <name>Mg(2+)</name>
        <dbReference type="ChEBI" id="CHEBI:18420"/>
    </ligand>
</feature>
<dbReference type="AlphaFoldDB" id="A0A136Q0J2"/>
<comment type="cofactor">
    <cofactor evidence="7 9">
        <name>Mg(2+)</name>
        <dbReference type="ChEBI" id="CHEBI:18420"/>
    </cofactor>
</comment>
<feature type="transmembrane region" description="Helical" evidence="7">
    <location>
        <begin position="78"/>
        <end position="95"/>
    </location>
</feature>
<feature type="transmembrane region" description="Helical" evidence="7">
    <location>
        <begin position="54"/>
        <end position="72"/>
    </location>
</feature>
<dbReference type="NCBIfam" id="TIGR00445">
    <property type="entry name" value="mraY"/>
    <property type="match status" value="1"/>
</dbReference>
<dbReference type="Pfam" id="PF10555">
    <property type="entry name" value="MraY_sig1"/>
    <property type="match status" value="1"/>
</dbReference>
<evidence type="ECO:0000256" key="7">
    <source>
        <dbReference type="HAMAP-Rule" id="MF_00038"/>
    </source>
</evidence>
<feature type="binding site" evidence="9">
    <location>
        <position position="169"/>
    </location>
    <ligand>
        <name>Mg(2+)</name>
        <dbReference type="ChEBI" id="CHEBI:18420"/>
    </ligand>
</feature>
<feature type="transmembrane region" description="Helical" evidence="7">
    <location>
        <begin position="177"/>
        <end position="203"/>
    </location>
</feature>
<keyword evidence="7" id="KW-0132">Cell division</keyword>
<organism evidence="10 11">
    <name type="scientific">Christensenella minuta</name>
    <dbReference type="NCBI Taxonomy" id="626937"/>
    <lineage>
        <taxon>Bacteria</taxon>
        <taxon>Bacillati</taxon>
        <taxon>Bacillota</taxon>
        <taxon>Clostridia</taxon>
        <taxon>Christensenellales</taxon>
        <taxon>Christensenellaceae</taxon>
        <taxon>Christensenella</taxon>
    </lineage>
</organism>
<feature type="transmembrane region" description="Helical" evidence="7">
    <location>
        <begin position="6"/>
        <end position="29"/>
    </location>
</feature>
<evidence type="ECO:0000256" key="5">
    <source>
        <dbReference type="ARBA" id="ARBA00022989"/>
    </source>
</evidence>
<name>A0A136Q0J2_9FIRM</name>
<dbReference type="GO" id="GO:0008360">
    <property type="term" value="P:regulation of cell shape"/>
    <property type="evidence" value="ECO:0007669"/>
    <property type="project" value="UniProtKB-KW"/>
</dbReference>
<dbReference type="GO" id="GO:0051301">
    <property type="term" value="P:cell division"/>
    <property type="evidence" value="ECO:0007669"/>
    <property type="project" value="UniProtKB-KW"/>
</dbReference>
<dbReference type="GO" id="GO:0008963">
    <property type="term" value="F:phospho-N-acetylmuramoyl-pentapeptide-transferase activity"/>
    <property type="evidence" value="ECO:0007669"/>
    <property type="project" value="UniProtKB-UniRule"/>
</dbReference>
<evidence type="ECO:0000313" key="11">
    <source>
        <dbReference type="Proteomes" id="UP000070366"/>
    </source>
</evidence>
<dbReference type="PROSITE" id="PS01347">
    <property type="entry name" value="MRAY_1"/>
    <property type="match status" value="1"/>
</dbReference>
<evidence type="ECO:0000256" key="4">
    <source>
        <dbReference type="ARBA" id="ARBA00022692"/>
    </source>
</evidence>
<comment type="similarity">
    <text evidence="2 7">Belongs to the glycosyltransferase 4 family. MraY subfamily.</text>
</comment>
<dbReference type="GO" id="GO:0051992">
    <property type="term" value="F:UDP-N-acetylmuramoyl-L-alanyl-D-glutamyl-meso-2,6-diaminopimelyl-D-alanyl-D-alanine:undecaprenyl-phosphate transferase activity"/>
    <property type="evidence" value="ECO:0007669"/>
    <property type="project" value="RHEA"/>
</dbReference>
<dbReference type="KEGG" id="cmiu:B1H56_02900"/>
<feature type="transmembrane region" description="Helical" evidence="7">
    <location>
        <begin position="215"/>
        <end position="232"/>
    </location>
</feature>
<evidence type="ECO:0000256" key="2">
    <source>
        <dbReference type="ARBA" id="ARBA00005583"/>
    </source>
</evidence>
<accession>A0A136Q0J2</accession>
<evidence type="ECO:0000313" key="10">
    <source>
        <dbReference type="EMBL" id="KXK64167.1"/>
    </source>
</evidence>
<feature type="transmembrane region" description="Helical" evidence="7">
    <location>
        <begin position="315"/>
        <end position="335"/>
    </location>
</feature>
<reference evidence="10 11" key="1">
    <citation type="submission" date="2016-02" db="EMBL/GenBank/DDBJ databases">
        <authorList>
            <person name="Wen L."/>
            <person name="He K."/>
            <person name="Yang H."/>
        </authorList>
    </citation>
    <scope>NUCLEOTIDE SEQUENCE [LARGE SCALE GENOMIC DNA]</scope>
    <source>
        <strain evidence="10 11">DSM 22607</strain>
    </source>
</reference>
<dbReference type="STRING" id="626937.HMPREF3293_02811"/>
<evidence type="ECO:0000256" key="9">
    <source>
        <dbReference type="PIRSR" id="PIRSR600715-1"/>
    </source>
</evidence>
<dbReference type="HAMAP" id="MF_00038">
    <property type="entry name" value="MraY"/>
    <property type="match status" value="1"/>
</dbReference>
<evidence type="ECO:0000256" key="1">
    <source>
        <dbReference type="ARBA" id="ARBA00004141"/>
    </source>
</evidence>
<dbReference type="PROSITE" id="PS01348">
    <property type="entry name" value="MRAY_2"/>
    <property type="match status" value="1"/>
</dbReference>
<dbReference type="PANTHER" id="PTHR22926:SF5">
    <property type="entry name" value="PHOSPHO-N-ACETYLMURAMOYL-PENTAPEPTIDE-TRANSFERASE HOMOLOG"/>
    <property type="match status" value="1"/>
</dbReference>
<dbReference type="EC" id="2.7.8.13" evidence="7 8"/>
<comment type="function">
    <text evidence="7">Catalyzes the initial step of the lipid cycle reactions in the biosynthesis of the cell wall peptidoglycan: transfers peptidoglycan precursor phospho-MurNAc-pentapeptide from UDP-MurNAc-pentapeptide onto the lipid carrier undecaprenyl phosphate, yielding undecaprenyl-pyrophosphoryl-MurNAc-pentapeptide, known as lipid I.</text>
</comment>
<gene>
    <name evidence="7" type="primary">mraY</name>
    <name evidence="10" type="ORF">HMPREF3293_02811</name>
</gene>
<keyword evidence="6 7" id="KW-0472">Membrane</keyword>
<keyword evidence="7" id="KW-1003">Cell membrane</keyword>
<dbReference type="InterPro" id="IPR003524">
    <property type="entry name" value="PNAcMuramoyl-5peptid_Trfase"/>
</dbReference>
<dbReference type="GO" id="GO:0005886">
    <property type="term" value="C:plasma membrane"/>
    <property type="evidence" value="ECO:0007669"/>
    <property type="project" value="UniProtKB-SubCell"/>
</dbReference>
<feature type="transmembrane region" description="Helical" evidence="7">
    <location>
        <begin position="147"/>
        <end position="165"/>
    </location>
</feature>
<evidence type="ECO:0000256" key="6">
    <source>
        <dbReference type="ARBA" id="ARBA00023136"/>
    </source>
</evidence>
<feature type="transmembrane region" description="Helical" evidence="7">
    <location>
        <begin position="239"/>
        <end position="258"/>
    </location>
</feature>
<comment type="caution">
    <text evidence="10">The sequence shown here is derived from an EMBL/GenBank/DDBJ whole genome shotgun (WGS) entry which is preliminary data.</text>
</comment>
<comment type="pathway">
    <text evidence="7">Cell wall biogenesis; peptidoglycan biosynthesis.</text>
</comment>
<dbReference type="GO" id="GO:0046872">
    <property type="term" value="F:metal ion binding"/>
    <property type="evidence" value="ECO:0007669"/>
    <property type="project" value="UniProtKB-KW"/>
</dbReference>
<proteinExistence type="inferred from homology"/>
<keyword evidence="7" id="KW-0961">Cell wall biogenesis/degradation</keyword>
<keyword evidence="7" id="KW-0133">Cell shape</keyword>
<comment type="catalytic activity">
    <reaction evidence="7">
        <text>UDP-N-acetyl-alpha-D-muramoyl-L-alanyl-gamma-D-glutamyl-meso-2,6-diaminopimeloyl-D-alanyl-D-alanine + di-trans,octa-cis-undecaprenyl phosphate = di-trans,octa-cis-undecaprenyl diphospho-N-acetyl-alpha-D-muramoyl-L-alanyl-D-glutamyl-meso-2,6-diaminopimeloyl-D-alanyl-D-alanine + UMP</text>
        <dbReference type="Rhea" id="RHEA:28386"/>
        <dbReference type="ChEBI" id="CHEBI:57865"/>
        <dbReference type="ChEBI" id="CHEBI:60392"/>
        <dbReference type="ChEBI" id="CHEBI:61386"/>
        <dbReference type="ChEBI" id="CHEBI:61387"/>
        <dbReference type="EC" id="2.7.8.13"/>
    </reaction>
</comment>
<dbReference type="PANTHER" id="PTHR22926">
    <property type="entry name" value="PHOSPHO-N-ACETYLMURAMOYL-PENTAPEPTIDE-TRANSFERASE"/>
    <property type="match status" value="1"/>
</dbReference>
<evidence type="ECO:0000256" key="3">
    <source>
        <dbReference type="ARBA" id="ARBA00022679"/>
    </source>
</evidence>
<dbReference type="InterPro" id="IPR018480">
    <property type="entry name" value="PNAcMuramoyl-5peptid_Trfase_CS"/>
</dbReference>
<evidence type="ECO:0000256" key="8">
    <source>
        <dbReference type="NCBIfam" id="TIGR00445"/>
    </source>
</evidence>
<feature type="transmembrane region" description="Helical" evidence="7">
    <location>
        <begin position="264"/>
        <end position="287"/>
    </location>
</feature>
<dbReference type="InterPro" id="IPR000715">
    <property type="entry name" value="Glycosyl_transferase_4"/>
</dbReference>
<keyword evidence="4 7" id="KW-0812">Transmembrane</keyword>
<keyword evidence="3 7" id="KW-0808">Transferase</keyword>
<keyword evidence="7" id="KW-0573">Peptidoglycan synthesis</keyword>
<dbReference type="GO" id="GO:0009252">
    <property type="term" value="P:peptidoglycan biosynthetic process"/>
    <property type="evidence" value="ECO:0007669"/>
    <property type="project" value="UniProtKB-UniRule"/>
</dbReference>
<keyword evidence="7 9" id="KW-0479">Metal-binding</keyword>
<dbReference type="EMBL" id="LSZW01000065">
    <property type="protein sequence ID" value="KXK64167.1"/>
    <property type="molecule type" value="Genomic_DNA"/>
</dbReference>
<dbReference type="CDD" id="cd06852">
    <property type="entry name" value="GT_MraY"/>
    <property type="match status" value="1"/>
</dbReference>
<dbReference type="GO" id="GO:0071555">
    <property type="term" value="P:cell wall organization"/>
    <property type="evidence" value="ECO:0007669"/>
    <property type="project" value="UniProtKB-KW"/>
</dbReference>
<feature type="transmembrane region" description="Helical" evidence="7">
    <location>
        <begin position="115"/>
        <end position="135"/>
    </location>
</feature>
<dbReference type="Pfam" id="PF00953">
    <property type="entry name" value="Glycos_transf_4"/>
    <property type="match status" value="1"/>
</dbReference>
<dbReference type="OrthoDB" id="9805475at2"/>
<dbReference type="UniPathway" id="UPA00219"/>
<protein>
    <recommendedName>
        <fullName evidence="7 8">Phospho-N-acetylmuramoyl-pentapeptide-transferase</fullName>
        <ecNumber evidence="7 8">2.7.8.13</ecNumber>
    </recommendedName>
    <alternativeName>
        <fullName evidence="7">UDP-MurNAc-pentapeptide phosphotransferase</fullName>
    </alternativeName>
</protein>
<keyword evidence="7" id="KW-0131">Cell cycle</keyword>
<dbReference type="PATRIC" id="fig|626937.4.peg.2770"/>
<keyword evidence="5 7" id="KW-1133">Transmembrane helix</keyword>
<comment type="subcellular location">
    <subcellularLocation>
        <location evidence="7">Cell membrane</location>
        <topology evidence="7">Multi-pass membrane protein</topology>
    </subcellularLocation>
    <subcellularLocation>
        <location evidence="1">Membrane</location>
        <topology evidence="1">Multi-pass membrane protein</topology>
    </subcellularLocation>
</comment>
<dbReference type="Proteomes" id="UP000070366">
    <property type="component" value="Unassembled WGS sequence"/>
</dbReference>
<keyword evidence="7 9" id="KW-0460">Magnesium</keyword>